<feature type="domain" description="PBP" evidence="5">
    <location>
        <begin position="20"/>
        <end position="277"/>
    </location>
</feature>
<sequence>MSRAWKSSESLLLDDGYTYECTSTGNRVTQLEVGLDGVAVVVSAGGAAHDCITDASMGGLTLAQLRWMFSDWNNSMLESPDHGGVKMSSVAPNDDDDGVKEWSDLSQRCKEVPINIYGPGDQSGTQSFFGEVVLCTDCFAKKAGLPRENFPNCDQASTQTLENLSATADIENFLITQRPRNCYMPSEDDNAILNWVMADPGGIAYLGFAYYSRNVAGLTVARIADDVVRGVQDTTEAKVFPSHYTIIDGSYAVFRRQLYMNVDNAAWSQASTFLEYGFTHEGQELVKTVGYVAINANLLAKMQQRISQRGNANADYLPVVPSSCWSGTELQTVPYTNQFGTAKVKYSCAPCAKGRYKQGNDAANSCQLCEPGFFAPVSGQSHCKFCSPGKFSSAESTYCTDCPVNTAASMPGQGLCDVCSPGLHTFQTGSTSCEHCPVGTYRSAQNVSCQQCPHTMTTAFQGATSPNYCVCAGSLYLEVVTEMGDDTPCASCPSGMSCALGSDMANYAANYALGFSPGSETSKPYPLLLPGFFSTREEPLSVFKCSVKGSCPGGVPGSCSGGLVGLACCHCPQGYFIQDGSCQTCEPGLAISHFALLLFGASVILTLMHIMGNWPIVRGSKQVTIAAFWLGMAVTVVLTCAVYATLDITGGLPLPDLFSALQFLTLDYFMISACLFGATSHVELYIFKLLFFPFACFITCLGAMVCSALPGCRRFASFHGPALQNSAGFLMSTIFVAISLVSLDGFRCMQNPNGEDTWKSHASVICWRGDDHAVIVGMSAAAILLYPASFLAFTAWASFQYGPLTVEYGILFTRRVRFLSSWMKPDCVAYAFWWNARNFFIAIVPVVAAGNYGAQVFLFMATFLAWMVTQLSRCCWRFPGLNMLDAAVSVTHILLLCLFAMLASADEEIDSTSVGWCMVSLLITGVTSLILAAVLKIVFHLRSKIVFDLFITHHKSAAALYARQVKTVFEGMSKLSVFLDVDELDSLDYIPFAVQQTRRLIVILTKDVLRRPWCALEIATAFKNNIPISVVQINDVAIDTTTSFLQGVLDSFQPADFKILSMAGISIDDLRTSYFSLASLPKTNLPLSTPDVKLNELCAQEAVGEAFFRHVKSQPVVAKEPEKLVFIVYDSRDNLQGSYAYMLHHLLRQQSWDVHFMGSIVQRQEILKPKSVCVTLMSKGLIKDPIALGVAILVQRKGIPLITVVSHEGYTSLDKHDFEKMEAGTFWSQDELHKVQEVAQASDEKELFLACTSLHEVLAWQFSPQNNRKLMKQEFKIIEKRAQEELIRQTMIEESDRSITSSRMFSSDRSSTLSRMFSRDRSNTPDPPASNRTSVELGIAIANDKRIDRE</sequence>
<dbReference type="SUPFAM" id="SSF52200">
    <property type="entry name" value="Toll/Interleukin receptor TIR domain"/>
    <property type="match status" value="1"/>
</dbReference>
<feature type="transmembrane region" description="Helical" evidence="3">
    <location>
        <begin position="913"/>
        <end position="935"/>
    </location>
</feature>
<accession>A0A813JGG8</accession>
<feature type="compositionally biased region" description="Low complexity" evidence="2">
    <location>
        <begin position="1298"/>
        <end position="1316"/>
    </location>
</feature>
<evidence type="ECO:0000313" key="6">
    <source>
        <dbReference type="EMBL" id="CAE8674589.1"/>
    </source>
</evidence>
<feature type="transmembrane region" description="Helical" evidence="3">
    <location>
        <begin position="880"/>
        <end position="901"/>
    </location>
</feature>
<dbReference type="PANTHER" id="PTHR30570:SF1">
    <property type="entry name" value="PHOSPHATE-BINDING PROTEIN PSTS"/>
    <property type="match status" value="1"/>
</dbReference>
<name>A0A813JGG8_POLGL</name>
<keyword evidence="3" id="KW-0472">Membrane</keyword>
<feature type="transmembrane region" description="Helical" evidence="3">
    <location>
        <begin position="690"/>
        <end position="710"/>
    </location>
</feature>
<feature type="region of interest" description="Disordered" evidence="2">
    <location>
        <begin position="1298"/>
        <end position="1337"/>
    </location>
</feature>
<dbReference type="InterPro" id="IPR011641">
    <property type="entry name" value="Tyr-kin_ephrin_A/B_rcpt-like"/>
</dbReference>
<protein>
    <submittedName>
        <fullName evidence="6">Uncharacterized protein</fullName>
    </submittedName>
</protein>
<dbReference type="InterPro" id="IPR050811">
    <property type="entry name" value="Phosphate_ABC_transporter"/>
</dbReference>
<feature type="transmembrane region" description="Helical" evidence="3">
    <location>
        <begin position="623"/>
        <end position="646"/>
    </location>
</feature>
<keyword evidence="3" id="KW-0812">Transmembrane</keyword>
<evidence type="ECO:0000259" key="5">
    <source>
        <dbReference type="Pfam" id="PF12849"/>
    </source>
</evidence>
<evidence type="ECO:0000313" key="7">
    <source>
        <dbReference type="Proteomes" id="UP000626109"/>
    </source>
</evidence>
<feature type="domain" description="Tyrosine-protein kinase ephrin type A/B receptor-like" evidence="4">
    <location>
        <begin position="427"/>
        <end position="469"/>
    </location>
</feature>
<organism evidence="6 7">
    <name type="scientific">Polarella glacialis</name>
    <name type="common">Dinoflagellate</name>
    <dbReference type="NCBI Taxonomy" id="89957"/>
    <lineage>
        <taxon>Eukaryota</taxon>
        <taxon>Sar</taxon>
        <taxon>Alveolata</taxon>
        <taxon>Dinophyceae</taxon>
        <taxon>Suessiales</taxon>
        <taxon>Suessiaceae</taxon>
        <taxon>Polarella</taxon>
    </lineage>
</organism>
<dbReference type="Pfam" id="PF12849">
    <property type="entry name" value="PBP_like_2"/>
    <property type="match status" value="1"/>
</dbReference>
<evidence type="ECO:0000259" key="4">
    <source>
        <dbReference type="Pfam" id="PF07699"/>
    </source>
</evidence>
<dbReference type="Pfam" id="PF07699">
    <property type="entry name" value="Ephrin_rec_like"/>
    <property type="match status" value="1"/>
</dbReference>
<keyword evidence="1" id="KW-0732">Signal</keyword>
<comment type="caution">
    <text evidence="6">The sequence shown here is derived from an EMBL/GenBank/DDBJ whole genome shotgun (WGS) entry which is preliminary data.</text>
</comment>
<proteinExistence type="predicted"/>
<feature type="transmembrane region" description="Helical" evidence="3">
    <location>
        <begin position="722"/>
        <end position="743"/>
    </location>
</feature>
<keyword evidence="3" id="KW-1133">Transmembrane helix</keyword>
<feature type="transmembrane region" description="Helical" evidence="3">
    <location>
        <begin position="773"/>
        <end position="799"/>
    </location>
</feature>
<feature type="transmembrane region" description="Helical" evidence="3">
    <location>
        <begin position="839"/>
        <end position="868"/>
    </location>
</feature>
<evidence type="ECO:0000256" key="2">
    <source>
        <dbReference type="SAM" id="MobiDB-lite"/>
    </source>
</evidence>
<dbReference type="SMART" id="SM01411">
    <property type="entry name" value="Ephrin_rec_like"/>
    <property type="match status" value="3"/>
</dbReference>
<feature type="transmembrane region" description="Helical" evidence="3">
    <location>
        <begin position="658"/>
        <end position="678"/>
    </location>
</feature>
<dbReference type="Gene3D" id="3.40.50.10140">
    <property type="entry name" value="Toll/interleukin-1 receptor homology (TIR) domain"/>
    <property type="match status" value="1"/>
</dbReference>
<dbReference type="Proteomes" id="UP000626109">
    <property type="component" value="Unassembled WGS sequence"/>
</dbReference>
<dbReference type="InterPro" id="IPR009030">
    <property type="entry name" value="Growth_fac_rcpt_cys_sf"/>
</dbReference>
<dbReference type="Gene3D" id="3.40.190.10">
    <property type="entry name" value="Periplasmic binding protein-like II"/>
    <property type="match status" value="2"/>
</dbReference>
<dbReference type="InterPro" id="IPR024370">
    <property type="entry name" value="PBP_domain"/>
</dbReference>
<dbReference type="Gene3D" id="2.10.50.10">
    <property type="entry name" value="Tumor Necrosis Factor Receptor, subunit A, domain 2"/>
    <property type="match status" value="2"/>
</dbReference>
<dbReference type="SUPFAM" id="SSF53850">
    <property type="entry name" value="Periplasmic binding protein-like II"/>
    <property type="match status" value="1"/>
</dbReference>
<feature type="transmembrane region" description="Helical" evidence="3">
    <location>
        <begin position="590"/>
        <end position="611"/>
    </location>
</feature>
<dbReference type="EMBL" id="CAJNNW010024851">
    <property type="protein sequence ID" value="CAE8674589.1"/>
    <property type="molecule type" value="Genomic_DNA"/>
</dbReference>
<evidence type="ECO:0000256" key="3">
    <source>
        <dbReference type="SAM" id="Phobius"/>
    </source>
</evidence>
<dbReference type="InterPro" id="IPR035897">
    <property type="entry name" value="Toll_tir_struct_dom_sf"/>
</dbReference>
<dbReference type="PANTHER" id="PTHR30570">
    <property type="entry name" value="PERIPLASMIC PHOSPHATE BINDING COMPONENT OF PHOSPHATE ABC TRANSPORTER"/>
    <property type="match status" value="1"/>
</dbReference>
<dbReference type="SUPFAM" id="SSF57184">
    <property type="entry name" value="Growth factor receptor domain"/>
    <property type="match status" value="1"/>
</dbReference>
<reference evidence="6" key="1">
    <citation type="submission" date="2021-02" db="EMBL/GenBank/DDBJ databases">
        <authorList>
            <person name="Dougan E. K."/>
            <person name="Rhodes N."/>
            <person name="Thang M."/>
            <person name="Chan C."/>
        </authorList>
    </citation>
    <scope>NUCLEOTIDE SEQUENCE</scope>
</reference>
<gene>
    <name evidence="6" type="ORF">PGLA2088_LOCUS19003</name>
</gene>
<evidence type="ECO:0000256" key="1">
    <source>
        <dbReference type="ARBA" id="ARBA00022729"/>
    </source>
</evidence>